<dbReference type="SUPFAM" id="SSF47672">
    <property type="entry name" value="Transferrin receptor-like dimerisation domain"/>
    <property type="match status" value="1"/>
</dbReference>
<dbReference type="InParanoid" id="Q93332"/>
<keyword evidence="7" id="KW-1185">Reference proteome</keyword>
<dbReference type="PANTHER" id="PTHR10404">
    <property type="entry name" value="N-ACETYLATED-ALPHA-LINKED ACIDIC DIPEPTIDASE"/>
    <property type="match status" value="1"/>
</dbReference>
<evidence type="ECO:0000313" key="6">
    <source>
        <dbReference type="EMBL" id="CAB01688.3"/>
    </source>
</evidence>
<dbReference type="InterPro" id="IPR036757">
    <property type="entry name" value="TFR-like_dimer_dom_sf"/>
</dbReference>
<keyword evidence="2" id="KW-1133">Transmembrane helix</keyword>
<accession>Q93332</accession>
<dbReference type="Reactome" id="R-CEL-9013404">
    <property type="pathway name" value="RAC2 GTPase cycle"/>
</dbReference>
<dbReference type="AlphaFoldDB" id="Q93332"/>
<dbReference type="CDD" id="cd08022">
    <property type="entry name" value="M28_PSMA_like"/>
    <property type="match status" value="1"/>
</dbReference>
<organism evidence="6 7">
    <name type="scientific">Caenorhabditis elegans</name>
    <dbReference type="NCBI Taxonomy" id="6239"/>
    <lineage>
        <taxon>Eukaryota</taxon>
        <taxon>Metazoa</taxon>
        <taxon>Ecdysozoa</taxon>
        <taxon>Nematoda</taxon>
        <taxon>Chromadorea</taxon>
        <taxon>Rhabditida</taxon>
        <taxon>Rhabditina</taxon>
        <taxon>Rhabditomorpha</taxon>
        <taxon>Rhabditoidea</taxon>
        <taxon>Rhabditidae</taxon>
        <taxon>Peloderinae</taxon>
        <taxon>Caenorhabditis</taxon>
    </lineage>
</organism>
<dbReference type="CTD" id="183230"/>
<dbReference type="EMBL" id="BX284606">
    <property type="protein sequence ID" value="CAB01688.3"/>
    <property type="molecule type" value="Genomic_DNA"/>
</dbReference>
<protein>
    <submittedName>
        <fullName evidence="6">N-acetylated-alpha-linked acidic dipeptidase 2</fullName>
    </submittedName>
</protein>
<dbReference type="KEGG" id="cel:CELE_C35C5.2"/>
<reference evidence="6 7" key="1">
    <citation type="journal article" date="1998" name="Science">
        <title>Genome sequence of the nematode C. elegans: a platform for investigating biology.</title>
        <authorList>
            <consortium name="The C. elegans sequencing consortium"/>
            <person name="Sulson J.E."/>
            <person name="Waterston R."/>
        </authorList>
    </citation>
    <scope>NUCLEOTIDE SEQUENCE [LARGE SCALE GENOMIC DNA]</scope>
    <source>
        <strain evidence="6 7">Bristol N2</strain>
    </source>
</reference>
<dbReference type="Reactome" id="R-CEL-9013423">
    <property type="pathway name" value="RAC3 GTPase cycle"/>
</dbReference>
<dbReference type="Reactome" id="R-CEL-9013406">
    <property type="pathway name" value="RHOQ GTPase cycle"/>
</dbReference>
<dbReference type="Reactome" id="R-CEL-8980692">
    <property type="pathway name" value="RHOA GTPase cycle"/>
</dbReference>
<keyword evidence="2" id="KW-0472">Membrane</keyword>
<dbReference type="Gene3D" id="3.50.30.30">
    <property type="match status" value="1"/>
</dbReference>
<dbReference type="Reactome" id="R-CEL-9013407">
    <property type="pathway name" value="RHOH GTPase cycle"/>
</dbReference>
<evidence type="ECO:0000256" key="2">
    <source>
        <dbReference type="SAM" id="Phobius"/>
    </source>
</evidence>
<dbReference type="Gene3D" id="1.20.930.40">
    <property type="entry name" value="Transferrin receptor-like, dimerisation domain"/>
    <property type="match status" value="1"/>
</dbReference>
<sequence>MITARNRFTQGCSCMKYYNNNGDKVFQKSKRNRGMKASGVVLVAVSTVALTIILSNAIHQSYKSNSKPLPKLSIATNIKQLINVDNIRSNLHSLTKKPHVAGTENNLRVAEMIRDQMITQGLENVHFNEYNVMLSYPNWTTPNIIEILKENRDLVFSTTGRSVSVIKEEQNDPLAEIQWLAYSAAGTVEGDIVYVNNANPSDIEYLESLGIDLKDKIFLARYSSNYRGNIAQMAVKKGAKACLVYSDPKQVASLGTGPNETYGNTDKMPSNTVQMGSVYIGLGDPRTPAFPSIGDLFKEKTEQDLLDEKKIPTIPMLPITYATAQILFENMKGDAVNADFQGKLNVTYRYGPGLINNQKLRVTVHAENEERKIQNIMGYIKGSQEPDKFVLVSNHYDAWTYGAVDPNSGTSTLLEVSRALKQYQNQTGWIPARSILFAHWDAEEYGLIGSTEFAEEYRLQLMRRAVAVINMDLIGGNQTLLGLSNPTVANVLRSAAANVEQPNPTEMEQGRKTLYDSWKYYAPSKNNRSTHPYQRIPAGGSDHLPFFDYLGIPIVFFITSSLDAPPTYPLYHTIYETPYLIENIMDPGYKVHKAIAGMFIECILKFTESKILPYDLNELMDDSIFEYLPKLEDRLNKTLMIGTKTDYLLDAQKQFKLLQKTVLELSEIVQRRNVSKLEELPFGSRVDINNRLIEFEKCFINPHGAIGNPQARHVLFHPSPDNWYDGDAISQVHDLISKISNSTDSKELGKLSRQLAKEIALVNVAYICAKHSLGEFFTM</sequence>
<dbReference type="RefSeq" id="NP_509928.3">
    <property type="nucleotide sequence ID" value="NM_077527.5"/>
</dbReference>
<dbReference type="CDD" id="cd02121">
    <property type="entry name" value="PA_GCPII_like"/>
    <property type="match status" value="1"/>
</dbReference>
<dbReference type="SUPFAM" id="SSF53187">
    <property type="entry name" value="Zn-dependent exopeptidases"/>
    <property type="match status" value="1"/>
</dbReference>
<name>Q93332_CAEEL</name>
<dbReference type="OrthoDB" id="5841748at2759"/>
<dbReference type="Reactome" id="R-CEL-432722">
    <property type="pathway name" value="Golgi Associated Vesicle Biogenesis"/>
</dbReference>
<dbReference type="Pfam" id="PF02225">
    <property type="entry name" value="PA"/>
    <property type="match status" value="1"/>
</dbReference>
<gene>
    <name evidence="6 8" type="primary">gcp-2.2</name>
    <name evidence="8" type="ORF">C35C5.2</name>
    <name evidence="6" type="ORF">CELE_C35C5.2</name>
</gene>
<feature type="domain" description="Peptidase M28" evidence="5">
    <location>
        <begin position="375"/>
        <end position="577"/>
    </location>
</feature>
<dbReference type="Proteomes" id="UP000001940">
    <property type="component" value="Chromosome X"/>
</dbReference>
<dbReference type="SUPFAM" id="SSF52025">
    <property type="entry name" value="PA domain"/>
    <property type="match status" value="1"/>
</dbReference>
<proteinExistence type="inferred from homology"/>
<dbReference type="Reactome" id="R-CEL-9013026">
    <property type="pathway name" value="RHOB GTPase cycle"/>
</dbReference>
<dbReference type="SMR" id="Q93332"/>
<dbReference type="InterPro" id="IPR003137">
    <property type="entry name" value="PA_domain"/>
</dbReference>
<dbReference type="eggNOG" id="KOG2195">
    <property type="taxonomic scope" value="Eukaryota"/>
</dbReference>
<dbReference type="InterPro" id="IPR046450">
    <property type="entry name" value="PA_dom_sf"/>
</dbReference>
<dbReference type="GO" id="GO:0004180">
    <property type="term" value="F:carboxypeptidase activity"/>
    <property type="evidence" value="ECO:0000318"/>
    <property type="project" value="GO_Central"/>
</dbReference>
<dbReference type="InterPro" id="IPR007484">
    <property type="entry name" value="Peptidase_M28"/>
</dbReference>
<evidence type="ECO:0000256" key="1">
    <source>
        <dbReference type="ARBA" id="ARBA00005634"/>
    </source>
</evidence>
<dbReference type="FunCoup" id="Q93332">
    <property type="interactions" value="207"/>
</dbReference>
<dbReference type="InterPro" id="IPR039373">
    <property type="entry name" value="Peptidase_M28B"/>
</dbReference>
<dbReference type="Reactome" id="R-CEL-9013408">
    <property type="pathway name" value="RHOG GTPase cycle"/>
</dbReference>
<dbReference type="GeneID" id="183230"/>
<dbReference type="PhylomeDB" id="Q93332"/>
<dbReference type="HOGENOM" id="CLU_005688_3_2_1"/>
<feature type="domain" description="Transferrin receptor-like dimerisation" evidence="4">
    <location>
        <begin position="652"/>
        <end position="773"/>
    </location>
</feature>
<keyword evidence="2" id="KW-0812">Transmembrane</keyword>
<dbReference type="Reactome" id="R-CEL-8963693">
    <property type="pathway name" value="Aspartate and asparagine metabolism"/>
</dbReference>
<feature type="domain" description="PA" evidence="3">
    <location>
        <begin position="188"/>
        <end position="274"/>
    </location>
</feature>
<feature type="transmembrane region" description="Helical" evidence="2">
    <location>
        <begin position="37"/>
        <end position="58"/>
    </location>
</feature>
<dbReference type="UCSC" id="C35C5.2">
    <property type="organism name" value="c. elegans"/>
</dbReference>
<evidence type="ECO:0000259" key="4">
    <source>
        <dbReference type="Pfam" id="PF04253"/>
    </source>
</evidence>
<comment type="similarity">
    <text evidence="1">Belongs to the peptidase M28 family. M28B subfamily.</text>
</comment>
<dbReference type="FunFam" id="3.50.30.30:FF:000033">
    <property type="entry name" value="Glutamate carboxypeptidase 2 homolog"/>
    <property type="match status" value="1"/>
</dbReference>
<dbReference type="Gene3D" id="3.40.630.10">
    <property type="entry name" value="Zn peptidases"/>
    <property type="match status" value="1"/>
</dbReference>
<dbReference type="AGR" id="WB:WBGene00007954"/>
<evidence type="ECO:0000259" key="5">
    <source>
        <dbReference type="Pfam" id="PF04389"/>
    </source>
</evidence>
<dbReference type="Pfam" id="PF04389">
    <property type="entry name" value="Peptidase_M28"/>
    <property type="match status" value="1"/>
</dbReference>
<dbReference type="MEROPS" id="M28.A18"/>
<dbReference type="OMA" id="RNGMIAR"/>
<evidence type="ECO:0000313" key="8">
    <source>
        <dbReference type="WormBase" id="C35C5.2"/>
    </source>
</evidence>
<dbReference type="PANTHER" id="PTHR10404:SF41">
    <property type="entry name" value="N-ACETYLATED-ALPHA-LINKED ACIDIC DIPEPTIDASE 2"/>
    <property type="match status" value="1"/>
</dbReference>
<dbReference type="InterPro" id="IPR007365">
    <property type="entry name" value="TFR-like_dimer_dom"/>
</dbReference>
<evidence type="ECO:0000259" key="3">
    <source>
        <dbReference type="Pfam" id="PF02225"/>
    </source>
</evidence>
<dbReference type="WormBase" id="C35C5.2">
    <property type="protein sequence ID" value="CE44197"/>
    <property type="gene ID" value="WBGene00007954"/>
    <property type="gene designation" value="gcp-2.2"/>
</dbReference>
<evidence type="ECO:0000313" key="7">
    <source>
        <dbReference type="Proteomes" id="UP000001940"/>
    </source>
</evidence>
<dbReference type="PaxDb" id="6239-C35C5.2"/>
<dbReference type="Pfam" id="PF04253">
    <property type="entry name" value="TFR_dimer"/>
    <property type="match status" value="1"/>
</dbReference>
<dbReference type="FunFam" id="3.40.630.10:FF:000065">
    <property type="entry name" value="Transferrin receptor 1b"/>
    <property type="match status" value="1"/>
</dbReference>
<dbReference type="Bgee" id="WBGene00007954">
    <property type="expression patterns" value="Expressed in adult organism"/>
</dbReference>
<dbReference type="Reactome" id="R-CEL-9013149">
    <property type="pathway name" value="RAC1 GTPase cycle"/>
</dbReference>